<dbReference type="EMBL" id="JAYGHK010000169">
    <property type="protein sequence ID" value="MEA5611116.1"/>
    <property type="molecule type" value="Genomic_DNA"/>
</dbReference>
<name>A0ABU5UXR6_NODSP</name>
<organism evidence="2 3">
    <name type="scientific">Nodularia spumigena UHCC 0060</name>
    <dbReference type="NCBI Taxonomy" id="3110300"/>
    <lineage>
        <taxon>Bacteria</taxon>
        <taxon>Bacillati</taxon>
        <taxon>Cyanobacteriota</taxon>
        <taxon>Cyanophyceae</taxon>
        <taxon>Nostocales</taxon>
        <taxon>Nodulariaceae</taxon>
        <taxon>Nodularia</taxon>
    </lineage>
</organism>
<keyword evidence="3" id="KW-1185">Reference proteome</keyword>
<dbReference type="SUPFAM" id="SSF53448">
    <property type="entry name" value="Nucleotide-diphospho-sugar transferases"/>
    <property type="match status" value="1"/>
</dbReference>
<dbReference type="PANTHER" id="PTHR22916">
    <property type="entry name" value="GLYCOSYLTRANSFERASE"/>
    <property type="match status" value="1"/>
</dbReference>
<dbReference type="Proteomes" id="UP001303285">
    <property type="component" value="Unassembled WGS sequence"/>
</dbReference>
<dbReference type="InterPro" id="IPR001173">
    <property type="entry name" value="Glyco_trans_2-like"/>
</dbReference>
<feature type="domain" description="Glycosyltransferase 2-like" evidence="1">
    <location>
        <begin position="6"/>
        <end position="125"/>
    </location>
</feature>
<sequence>MYFQISVIICTHNPRSKYLIRVLDAIKHQSLPQSEWELLLIDNASQSILAESVDLSWHPHSRHIREETLGLTHARLRGIAEAQANILVFVDDDNILDPDYLTNVLKIAKEYPCLGAWGCGQSIPEFEVPPPDWAEPYLPKLALKKLDKDKWSNIWPSETTPCGAGLVIRQEVGKKYAELLSHNPERKKLDRTGNLLLGGGDLDLAATAVDIGLGTGQFVCLKLIHLIPASRLELNYLLSLVEGSALSKTLLENFRRNSETLTLPLPKKKINWIEKIKNKYHKFKLHKIDREFQLAIQKGQSKAIDLIKSL</sequence>
<dbReference type="Gene3D" id="3.90.550.10">
    <property type="entry name" value="Spore Coat Polysaccharide Biosynthesis Protein SpsA, Chain A"/>
    <property type="match status" value="1"/>
</dbReference>
<evidence type="ECO:0000313" key="2">
    <source>
        <dbReference type="EMBL" id="MEA5611116.1"/>
    </source>
</evidence>
<dbReference type="EC" id="2.4.-.-" evidence="2"/>
<dbReference type="GO" id="GO:0016757">
    <property type="term" value="F:glycosyltransferase activity"/>
    <property type="evidence" value="ECO:0007669"/>
    <property type="project" value="UniProtKB-KW"/>
</dbReference>
<reference evidence="2 3" key="1">
    <citation type="submission" date="2023-12" db="EMBL/GenBank/DDBJ databases">
        <title>Baltic Sea Cyanobacteria.</title>
        <authorList>
            <person name="Delbaje E."/>
            <person name="Fewer D.P."/>
            <person name="Shishido T.K."/>
        </authorList>
    </citation>
    <scope>NUCLEOTIDE SEQUENCE [LARGE SCALE GENOMIC DNA]</scope>
    <source>
        <strain evidence="2 3">UHCC 0060</strain>
    </source>
</reference>
<gene>
    <name evidence="2" type="ORF">VB695_24165</name>
</gene>
<accession>A0ABU5UXR6</accession>
<dbReference type="CDD" id="cd00761">
    <property type="entry name" value="Glyco_tranf_GTA_type"/>
    <property type="match status" value="1"/>
</dbReference>
<dbReference type="InterPro" id="IPR029044">
    <property type="entry name" value="Nucleotide-diphossugar_trans"/>
</dbReference>
<dbReference type="RefSeq" id="WP_323244323.1">
    <property type="nucleotide sequence ID" value="NZ_JAYGHK010000169.1"/>
</dbReference>
<evidence type="ECO:0000259" key="1">
    <source>
        <dbReference type="Pfam" id="PF00535"/>
    </source>
</evidence>
<proteinExistence type="predicted"/>
<evidence type="ECO:0000313" key="3">
    <source>
        <dbReference type="Proteomes" id="UP001303285"/>
    </source>
</evidence>
<comment type="caution">
    <text evidence="2">The sequence shown here is derived from an EMBL/GenBank/DDBJ whole genome shotgun (WGS) entry which is preliminary data.</text>
</comment>
<keyword evidence="2" id="KW-0328">Glycosyltransferase</keyword>
<protein>
    <submittedName>
        <fullName evidence="2">Glycosyltransferase</fullName>
        <ecNumber evidence="2">2.4.-.-</ecNumber>
    </submittedName>
</protein>
<dbReference type="Pfam" id="PF00535">
    <property type="entry name" value="Glycos_transf_2"/>
    <property type="match status" value="1"/>
</dbReference>
<keyword evidence="2" id="KW-0808">Transferase</keyword>